<sequence>MIGKNQILRNEEGAVVVEFALALPVMILFVFGLFQLALVFQANSGVQHALGEAARFATIYPTPTDSDIQQRVVESDFGTHNGKLEQATVVTDMTGDFKTISISYTQPTDFIFFEGPTVDIQKSKRVYVAK</sequence>
<evidence type="ECO:0000313" key="4">
    <source>
        <dbReference type="Proteomes" id="UP000578569"/>
    </source>
</evidence>
<name>A0A839YXW9_9SPHN</name>
<evidence type="ECO:0000313" key="3">
    <source>
        <dbReference type="EMBL" id="MBB3764019.1"/>
    </source>
</evidence>
<reference evidence="3 4" key="1">
    <citation type="submission" date="2020-08" db="EMBL/GenBank/DDBJ databases">
        <title>Genomic Encyclopedia of Type Strains, Phase IV (KMG-IV): sequencing the most valuable type-strain genomes for metagenomic binning, comparative biology and taxonomic classification.</title>
        <authorList>
            <person name="Goeker M."/>
        </authorList>
    </citation>
    <scope>NUCLEOTIDE SEQUENCE [LARGE SCALE GENOMIC DNA]</scope>
    <source>
        <strain evidence="3 4">DSM 24194</strain>
    </source>
</reference>
<dbReference type="AlphaFoldDB" id="A0A839YXW9"/>
<organism evidence="3 4">
    <name type="scientific">Sphingomicrobium lutaoense</name>
    <dbReference type="NCBI Taxonomy" id="515949"/>
    <lineage>
        <taxon>Bacteria</taxon>
        <taxon>Pseudomonadati</taxon>
        <taxon>Pseudomonadota</taxon>
        <taxon>Alphaproteobacteria</taxon>
        <taxon>Sphingomonadales</taxon>
        <taxon>Sphingomonadaceae</taxon>
        <taxon>Sphingomicrobium</taxon>
    </lineage>
</organism>
<keyword evidence="1" id="KW-1133">Transmembrane helix</keyword>
<dbReference type="Pfam" id="PF07811">
    <property type="entry name" value="TadE"/>
    <property type="match status" value="1"/>
</dbReference>
<keyword evidence="4" id="KW-1185">Reference proteome</keyword>
<feature type="domain" description="TadE-like" evidence="2">
    <location>
        <begin position="13"/>
        <end position="55"/>
    </location>
</feature>
<dbReference type="Proteomes" id="UP000578569">
    <property type="component" value="Unassembled WGS sequence"/>
</dbReference>
<evidence type="ECO:0000259" key="2">
    <source>
        <dbReference type="Pfam" id="PF07811"/>
    </source>
</evidence>
<comment type="caution">
    <text evidence="3">The sequence shown here is derived from an EMBL/GenBank/DDBJ whole genome shotgun (WGS) entry which is preliminary data.</text>
</comment>
<protein>
    <submittedName>
        <fullName evidence="3">Flp pilus assembly protein TadG</fullName>
    </submittedName>
</protein>
<dbReference type="InterPro" id="IPR012495">
    <property type="entry name" value="TadE-like_dom"/>
</dbReference>
<evidence type="ECO:0000256" key="1">
    <source>
        <dbReference type="SAM" id="Phobius"/>
    </source>
</evidence>
<proteinExistence type="predicted"/>
<keyword evidence="1" id="KW-0472">Membrane</keyword>
<dbReference type="RefSeq" id="WP_183933312.1">
    <property type="nucleotide sequence ID" value="NZ_JACICF010000001.1"/>
</dbReference>
<accession>A0A839YXW9</accession>
<dbReference type="EMBL" id="JACICF010000001">
    <property type="protein sequence ID" value="MBB3764019.1"/>
    <property type="molecule type" value="Genomic_DNA"/>
</dbReference>
<gene>
    <name evidence="3" type="ORF">FHS50_001042</name>
</gene>
<keyword evidence="1" id="KW-0812">Transmembrane</keyword>
<feature type="transmembrane region" description="Helical" evidence="1">
    <location>
        <begin position="20"/>
        <end position="40"/>
    </location>
</feature>